<dbReference type="InterPro" id="IPR011009">
    <property type="entry name" value="Kinase-like_dom_sf"/>
</dbReference>
<evidence type="ECO:0000256" key="1">
    <source>
        <dbReference type="ARBA" id="ARBA00010886"/>
    </source>
</evidence>
<accession>A0ABX8BIM6</accession>
<evidence type="ECO:0000256" key="6">
    <source>
        <dbReference type="ARBA" id="ARBA00022840"/>
    </source>
</evidence>
<comment type="similarity">
    <text evidence="1">Belongs to the protein kinase superfamily. NEK Ser/Thr protein kinase family. NIMA subfamily.</text>
</comment>
<gene>
    <name evidence="11" type="ORF">KGD84_24745</name>
</gene>
<feature type="region of interest" description="Disordered" evidence="8">
    <location>
        <begin position="593"/>
        <end position="625"/>
    </location>
</feature>
<dbReference type="InterPro" id="IPR017441">
    <property type="entry name" value="Protein_kinase_ATP_BS"/>
</dbReference>
<dbReference type="InterPro" id="IPR008271">
    <property type="entry name" value="Ser/Thr_kinase_AS"/>
</dbReference>
<dbReference type="CDD" id="cd14014">
    <property type="entry name" value="STKc_PknB_like"/>
    <property type="match status" value="1"/>
</dbReference>
<keyword evidence="9" id="KW-0812">Transmembrane</keyword>
<keyword evidence="4 7" id="KW-0547">Nucleotide-binding</keyword>
<keyword evidence="6 7" id="KW-0067">ATP-binding</keyword>
<dbReference type="PROSITE" id="PS00107">
    <property type="entry name" value="PROTEIN_KINASE_ATP"/>
    <property type="match status" value="1"/>
</dbReference>
<organism evidence="11 12">
    <name type="scientific">Nocardiopsis changdeensis</name>
    <dbReference type="NCBI Taxonomy" id="2831969"/>
    <lineage>
        <taxon>Bacteria</taxon>
        <taxon>Bacillati</taxon>
        <taxon>Actinomycetota</taxon>
        <taxon>Actinomycetes</taxon>
        <taxon>Streptosporangiales</taxon>
        <taxon>Nocardiopsidaceae</taxon>
        <taxon>Nocardiopsis</taxon>
    </lineage>
</organism>
<dbReference type="PANTHER" id="PTHR43671:SF13">
    <property type="entry name" value="SERINE_THREONINE-PROTEIN KINASE NEK2"/>
    <property type="match status" value="1"/>
</dbReference>
<evidence type="ECO:0000256" key="3">
    <source>
        <dbReference type="ARBA" id="ARBA00022679"/>
    </source>
</evidence>
<evidence type="ECO:0000256" key="7">
    <source>
        <dbReference type="PROSITE-ProRule" id="PRU10141"/>
    </source>
</evidence>
<dbReference type="RefSeq" id="WP_220562804.1">
    <property type="nucleotide sequence ID" value="NZ_CP074133.1"/>
</dbReference>
<feature type="compositionally biased region" description="Polar residues" evidence="8">
    <location>
        <begin position="739"/>
        <end position="748"/>
    </location>
</feature>
<feature type="compositionally biased region" description="Basic and acidic residues" evidence="8">
    <location>
        <begin position="686"/>
        <end position="697"/>
    </location>
</feature>
<dbReference type="InterPro" id="IPR050660">
    <property type="entry name" value="NEK_Ser/Thr_kinase"/>
</dbReference>
<sequence>MVDIGSEVGGYRLRRLLGAGGFGTVYLGEHRDGHRAAVKVLHVRHRGDADFRERFDREIGLIKSVLPFCTARVLDADPGGDPPWIATEYVEGTPLEGYIRGRGPGSDGDLYRLAVSTATALVAIHRAGVVHRDFKPDNILLGRDGVRVIDFGISRALEGTGTSASAILGTPKYMAPEQFGGGEVTTAIDMFAWGLVMVFAATGRGAFEAPNMPALLMRVTTGEPDLDGVPETLLPLVRRCLDREPGNRPTAREVLMALLGHRDDPGAGEEGPGTGPDPDRPATRLMSAEEIAAVLGAEREAERGTAGADGGDTTTIRVPVEEIAAAAAEIRKEPPFRFDGVDHTSPVSLAYAFQERWDTAVGFLRSPEQRRRLAQWPPLDAAARDLLADAPASSGDGAGDELLLARVVARMAPALRPSYRGEDLSWHLLVDGAGDPVPFLAGIAGAIRAGLLRTLSRHHCRTPEAHGCGRGTPCARYARTAENLHLLMEAVDAQREWNSPFADAFPDGGLLFSPPLPRLVALAHGAAAAPVTDRGELAALAARDLDPENAELRVAVREAVLMAAPEAQWALAVTLREASPQLNLAARTVRRMRAPAAPEEGAGAAPGEGGPARSDPGSPGSPADRDARDDNVFFYAGMSVLLFVFAGVALLLDRSGVAAVLGAVAAVAAGAGAATAAARSLRSRNVRRDRQDDRARDTPPGVPPAAGGPGPVEGDASTALPVLEQALRRVGGRAGEEGPSSTFSGTFG</sequence>
<dbReference type="Gene3D" id="1.10.510.10">
    <property type="entry name" value="Transferase(Phosphotransferase) domain 1"/>
    <property type="match status" value="1"/>
</dbReference>
<dbReference type="PROSITE" id="PS50011">
    <property type="entry name" value="PROTEIN_KINASE_DOM"/>
    <property type="match status" value="1"/>
</dbReference>
<dbReference type="Pfam" id="PF00069">
    <property type="entry name" value="Pkinase"/>
    <property type="match status" value="1"/>
</dbReference>
<proteinExistence type="inferred from homology"/>
<evidence type="ECO:0000313" key="11">
    <source>
        <dbReference type="EMBL" id="QUX21580.1"/>
    </source>
</evidence>
<evidence type="ECO:0000256" key="2">
    <source>
        <dbReference type="ARBA" id="ARBA00012513"/>
    </source>
</evidence>
<keyword evidence="12" id="KW-1185">Reference proteome</keyword>
<feature type="transmembrane region" description="Helical" evidence="9">
    <location>
        <begin position="658"/>
        <end position="678"/>
    </location>
</feature>
<feature type="domain" description="Protein kinase" evidence="10">
    <location>
        <begin position="11"/>
        <end position="259"/>
    </location>
</feature>
<dbReference type="EC" id="2.7.11.1" evidence="2"/>
<evidence type="ECO:0000256" key="9">
    <source>
        <dbReference type="SAM" id="Phobius"/>
    </source>
</evidence>
<feature type="region of interest" description="Disordered" evidence="8">
    <location>
        <begin position="681"/>
        <end position="748"/>
    </location>
</feature>
<dbReference type="PANTHER" id="PTHR43671">
    <property type="entry name" value="SERINE/THREONINE-PROTEIN KINASE NEK"/>
    <property type="match status" value="1"/>
</dbReference>
<feature type="transmembrane region" description="Helical" evidence="9">
    <location>
        <begin position="632"/>
        <end position="652"/>
    </location>
</feature>
<dbReference type="SUPFAM" id="SSF56112">
    <property type="entry name" value="Protein kinase-like (PK-like)"/>
    <property type="match status" value="1"/>
</dbReference>
<dbReference type="EMBL" id="CP074133">
    <property type="protein sequence ID" value="QUX21580.1"/>
    <property type="molecule type" value="Genomic_DNA"/>
</dbReference>
<name>A0ABX8BIM6_9ACTN</name>
<protein>
    <recommendedName>
        <fullName evidence="2">non-specific serine/threonine protein kinase</fullName>
        <ecNumber evidence="2">2.7.11.1</ecNumber>
    </recommendedName>
</protein>
<evidence type="ECO:0000259" key="10">
    <source>
        <dbReference type="PROSITE" id="PS50011"/>
    </source>
</evidence>
<keyword evidence="9" id="KW-1133">Transmembrane helix</keyword>
<evidence type="ECO:0000313" key="12">
    <source>
        <dbReference type="Proteomes" id="UP000676079"/>
    </source>
</evidence>
<dbReference type="GO" id="GO:0004674">
    <property type="term" value="F:protein serine/threonine kinase activity"/>
    <property type="evidence" value="ECO:0007669"/>
    <property type="project" value="UniProtKB-KW"/>
</dbReference>
<keyword evidence="9" id="KW-0472">Membrane</keyword>
<dbReference type="PROSITE" id="PS00108">
    <property type="entry name" value="PROTEIN_KINASE_ST"/>
    <property type="match status" value="1"/>
</dbReference>
<feature type="region of interest" description="Disordered" evidence="8">
    <location>
        <begin position="261"/>
        <end position="282"/>
    </location>
</feature>
<evidence type="ECO:0000256" key="8">
    <source>
        <dbReference type="SAM" id="MobiDB-lite"/>
    </source>
</evidence>
<keyword evidence="5 11" id="KW-0418">Kinase</keyword>
<dbReference type="Proteomes" id="UP000676079">
    <property type="component" value="Chromosome"/>
</dbReference>
<dbReference type="Gene3D" id="3.30.200.20">
    <property type="entry name" value="Phosphorylase Kinase, domain 1"/>
    <property type="match status" value="1"/>
</dbReference>
<dbReference type="InterPro" id="IPR000719">
    <property type="entry name" value="Prot_kinase_dom"/>
</dbReference>
<evidence type="ECO:0000256" key="4">
    <source>
        <dbReference type="ARBA" id="ARBA00022741"/>
    </source>
</evidence>
<evidence type="ECO:0000256" key="5">
    <source>
        <dbReference type="ARBA" id="ARBA00022777"/>
    </source>
</evidence>
<feature type="binding site" evidence="7">
    <location>
        <position position="39"/>
    </location>
    <ligand>
        <name>ATP</name>
        <dbReference type="ChEBI" id="CHEBI:30616"/>
    </ligand>
</feature>
<feature type="compositionally biased region" description="Low complexity" evidence="8">
    <location>
        <begin position="594"/>
        <end position="603"/>
    </location>
</feature>
<keyword evidence="11" id="KW-0723">Serine/threonine-protein kinase</keyword>
<keyword evidence="3" id="KW-0808">Transferase</keyword>
<reference evidence="11 12" key="1">
    <citation type="submission" date="2021-05" db="EMBL/GenBank/DDBJ databases">
        <title>Direct Submission.</title>
        <authorList>
            <person name="Li K."/>
            <person name="Gao J."/>
        </authorList>
    </citation>
    <scope>NUCLEOTIDE SEQUENCE [LARGE SCALE GENOMIC DNA]</scope>
    <source>
        <strain evidence="11 12">Mg02</strain>
    </source>
</reference>